<dbReference type="PANTHER" id="PTHR21666:SF289">
    <property type="entry name" value="L-ALA--D-GLU ENDOPEPTIDASE"/>
    <property type="match status" value="1"/>
</dbReference>
<name>A0A916T3L1_9ACTN</name>
<dbReference type="Pfam" id="PF01551">
    <property type="entry name" value="Peptidase_M23"/>
    <property type="match status" value="1"/>
</dbReference>
<evidence type="ECO:0000313" key="4">
    <source>
        <dbReference type="EMBL" id="GGB30230.1"/>
    </source>
</evidence>
<dbReference type="InterPro" id="IPR011055">
    <property type="entry name" value="Dup_hybrid_motif"/>
</dbReference>
<dbReference type="Gene3D" id="2.70.70.10">
    <property type="entry name" value="Glucose Permease (Domain IIA)"/>
    <property type="match status" value="1"/>
</dbReference>
<reference evidence="4" key="2">
    <citation type="submission" date="2020-09" db="EMBL/GenBank/DDBJ databases">
        <authorList>
            <person name="Sun Q."/>
            <person name="Zhou Y."/>
        </authorList>
    </citation>
    <scope>NUCLEOTIDE SEQUENCE</scope>
    <source>
        <strain evidence="4">CGMCC 1.12827</strain>
    </source>
</reference>
<dbReference type="SUPFAM" id="SSF51261">
    <property type="entry name" value="Duplicated hybrid motif"/>
    <property type="match status" value="1"/>
</dbReference>
<reference evidence="4" key="1">
    <citation type="journal article" date="2014" name="Int. J. Syst. Evol. Microbiol.">
        <title>Complete genome sequence of Corynebacterium casei LMG S-19264T (=DSM 44701T), isolated from a smear-ripened cheese.</title>
        <authorList>
            <consortium name="US DOE Joint Genome Institute (JGI-PGF)"/>
            <person name="Walter F."/>
            <person name="Albersmeier A."/>
            <person name="Kalinowski J."/>
            <person name="Ruckert C."/>
        </authorList>
    </citation>
    <scope>NUCLEOTIDE SEQUENCE</scope>
    <source>
        <strain evidence="4">CGMCC 1.12827</strain>
    </source>
</reference>
<dbReference type="GO" id="GO:0004222">
    <property type="term" value="F:metalloendopeptidase activity"/>
    <property type="evidence" value="ECO:0007669"/>
    <property type="project" value="TreeGrafter"/>
</dbReference>
<comment type="caution">
    <text evidence="4">The sequence shown here is derived from an EMBL/GenBank/DDBJ whole genome shotgun (WGS) entry which is preliminary data.</text>
</comment>
<feature type="chain" id="PRO_5036987352" description="M23ase beta-sheet core domain-containing protein" evidence="2">
    <location>
        <begin position="41"/>
        <end position="193"/>
    </location>
</feature>
<sequence>MAVIPPVRRDPARARPLVGPTVIALLIALLLACSRAPAGAAPPGSGTYGWPLNPRPAVVAAFDPPAQRWQTGHRGVDLAVAPGSPVLSAGPGTVRFAGVVAGRPTVSIAHPDGTITTYEPVTASVRAGTVVARGDQIGVVQAGHPGCRAAACLHWGARRGSGHQAVYLDPLSLLGAVHMRLKPLQPHDAELAS</sequence>
<evidence type="ECO:0000256" key="2">
    <source>
        <dbReference type="SAM" id="SignalP"/>
    </source>
</evidence>
<proteinExistence type="predicted"/>
<evidence type="ECO:0000256" key="1">
    <source>
        <dbReference type="ARBA" id="ARBA00022729"/>
    </source>
</evidence>
<accession>A0A916T3L1</accession>
<dbReference type="Proteomes" id="UP000621454">
    <property type="component" value="Unassembled WGS sequence"/>
</dbReference>
<dbReference type="InterPro" id="IPR016047">
    <property type="entry name" value="M23ase_b-sheet_dom"/>
</dbReference>
<evidence type="ECO:0000259" key="3">
    <source>
        <dbReference type="Pfam" id="PF01551"/>
    </source>
</evidence>
<keyword evidence="5" id="KW-1185">Reference proteome</keyword>
<keyword evidence="1 2" id="KW-0732">Signal</keyword>
<gene>
    <name evidence="4" type="ORF">GCM10011489_17980</name>
</gene>
<dbReference type="CDD" id="cd12797">
    <property type="entry name" value="M23_peptidase"/>
    <property type="match status" value="1"/>
</dbReference>
<protein>
    <recommendedName>
        <fullName evidence="3">M23ase beta-sheet core domain-containing protein</fullName>
    </recommendedName>
</protein>
<dbReference type="AlphaFoldDB" id="A0A916T3L1"/>
<dbReference type="InterPro" id="IPR050570">
    <property type="entry name" value="Cell_wall_metabolism_enzyme"/>
</dbReference>
<feature type="signal peptide" evidence="2">
    <location>
        <begin position="1"/>
        <end position="40"/>
    </location>
</feature>
<dbReference type="PANTHER" id="PTHR21666">
    <property type="entry name" value="PEPTIDASE-RELATED"/>
    <property type="match status" value="1"/>
</dbReference>
<feature type="domain" description="M23ase beta-sheet core" evidence="3">
    <location>
        <begin position="72"/>
        <end position="161"/>
    </location>
</feature>
<dbReference type="EMBL" id="BMGC01000010">
    <property type="protein sequence ID" value="GGB30230.1"/>
    <property type="molecule type" value="Genomic_DNA"/>
</dbReference>
<organism evidence="4 5">
    <name type="scientific">Gordonia jinhuaensis</name>
    <dbReference type="NCBI Taxonomy" id="1517702"/>
    <lineage>
        <taxon>Bacteria</taxon>
        <taxon>Bacillati</taxon>
        <taxon>Actinomycetota</taxon>
        <taxon>Actinomycetes</taxon>
        <taxon>Mycobacteriales</taxon>
        <taxon>Gordoniaceae</taxon>
        <taxon>Gordonia</taxon>
    </lineage>
</organism>
<evidence type="ECO:0000313" key="5">
    <source>
        <dbReference type="Proteomes" id="UP000621454"/>
    </source>
</evidence>